<dbReference type="InterPro" id="IPR016137">
    <property type="entry name" value="RGS"/>
</dbReference>
<dbReference type="CDD" id="cd08710">
    <property type="entry name" value="RGS_RGS16"/>
    <property type="match status" value="1"/>
</dbReference>
<comment type="function">
    <text evidence="9">Regulates G protein-coupled receptor signaling cascades. Inhibits signal transduction by increasing the GTPase activity of G protein alpha subunits, thereby driving them into their inactive GDP-bound form. Plays an important role in the phototransduction cascade by regulating the lifetime and effective concentration of activated transducin alpha. May regulate extra and intracellular mitogenic signals.</text>
</comment>
<dbReference type="InterPro" id="IPR044926">
    <property type="entry name" value="RGS_subdomain_2"/>
</dbReference>
<organism evidence="11 12">
    <name type="scientific">Sus scrofa</name>
    <name type="common">Pig</name>
    <dbReference type="NCBI Taxonomy" id="9823"/>
    <lineage>
        <taxon>Eukaryota</taxon>
        <taxon>Metazoa</taxon>
        <taxon>Chordata</taxon>
        <taxon>Craniata</taxon>
        <taxon>Vertebrata</taxon>
        <taxon>Euteleostomi</taxon>
        <taxon>Mammalia</taxon>
        <taxon>Eutheria</taxon>
        <taxon>Laurasiatheria</taxon>
        <taxon>Artiodactyla</taxon>
        <taxon>Suina</taxon>
        <taxon>Suidae</taxon>
        <taxon>Sus</taxon>
    </lineage>
</organism>
<comment type="subcellular location">
    <subcellularLocation>
        <location evidence="1">Membrane</location>
        <topology evidence="1">Lipid-anchor</topology>
    </subcellularLocation>
</comment>
<keyword evidence="7" id="KW-0449">Lipoprotein</keyword>
<dbReference type="GO" id="GO:0016020">
    <property type="term" value="C:membrane"/>
    <property type="evidence" value="ECO:0007669"/>
    <property type="project" value="UniProtKB-SubCell"/>
</dbReference>
<dbReference type="PANTHER" id="PTHR10845:SF187">
    <property type="entry name" value="REGULATOR OF G-PROTEIN SIGNALING 16"/>
    <property type="match status" value="1"/>
</dbReference>
<dbReference type="Proteomes" id="UP000694723">
    <property type="component" value="Unplaced"/>
</dbReference>
<evidence type="ECO:0000256" key="3">
    <source>
        <dbReference type="ARBA" id="ARBA00022553"/>
    </source>
</evidence>
<dbReference type="PRINTS" id="PR01301">
    <property type="entry name" value="RGSPROTEIN"/>
</dbReference>
<dbReference type="Proteomes" id="UP000694722">
    <property type="component" value="Unplaced"/>
</dbReference>
<dbReference type="AlphaFoldDB" id="A0A8D1DRY7"/>
<evidence type="ECO:0000256" key="8">
    <source>
        <dbReference type="ARBA" id="ARBA00040235"/>
    </source>
</evidence>
<dbReference type="Ensembl" id="ENSSSCT00060018520.1">
    <property type="protein sequence ID" value="ENSSSCP00060007450.1"/>
    <property type="gene ID" value="ENSSSCG00060014012.1"/>
</dbReference>
<dbReference type="InterPro" id="IPR024066">
    <property type="entry name" value="RGS_subdom1/3"/>
</dbReference>
<dbReference type="PANTHER" id="PTHR10845">
    <property type="entry name" value="REGULATOR OF G PROTEIN SIGNALING"/>
    <property type="match status" value="1"/>
</dbReference>
<keyword evidence="5" id="KW-0472">Membrane</keyword>
<evidence type="ECO:0000313" key="11">
    <source>
        <dbReference type="Ensembl" id="ENSSSCP00040011304.1"/>
    </source>
</evidence>
<dbReference type="SUPFAM" id="SSF48097">
    <property type="entry name" value="Regulator of G-protein signaling, RGS"/>
    <property type="match status" value="1"/>
</dbReference>
<keyword evidence="4" id="KW-0734">Signal transduction inhibitor</keyword>
<evidence type="ECO:0000313" key="12">
    <source>
        <dbReference type="Proteomes" id="UP000694722"/>
    </source>
</evidence>
<accession>A0A8D1DRY7</accession>
<keyword evidence="3" id="KW-0597">Phosphoprotein</keyword>
<dbReference type="SMART" id="SM00315">
    <property type="entry name" value="RGS"/>
    <property type="match status" value="1"/>
</dbReference>
<evidence type="ECO:0000256" key="1">
    <source>
        <dbReference type="ARBA" id="ARBA00004635"/>
    </source>
</evidence>
<evidence type="ECO:0000256" key="4">
    <source>
        <dbReference type="ARBA" id="ARBA00022700"/>
    </source>
</evidence>
<proteinExistence type="predicted"/>
<keyword evidence="2" id="KW-0343">GTPase activation</keyword>
<dbReference type="Ensembl" id="ENSSSCT00040026740.1">
    <property type="protein sequence ID" value="ENSSSCP00040011304.1"/>
    <property type="gene ID" value="ENSSSCG00040019805.1"/>
</dbReference>
<dbReference type="PROSITE" id="PS50132">
    <property type="entry name" value="RGS"/>
    <property type="match status" value="1"/>
</dbReference>
<evidence type="ECO:0000256" key="9">
    <source>
        <dbReference type="ARBA" id="ARBA00046195"/>
    </source>
</evidence>
<dbReference type="FunFam" id="1.10.167.10:FF:000001">
    <property type="entry name" value="Putative regulator of g-protein signaling 12"/>
    <property type="match status" value="1"/>
</dbReference>
<evidence type="ECO:0000256" key="5">
    <source>
        <dbReference type="ARBA" id="ARBA00023136"/>
    </source>
</evidence>
<dbReference type="Pfam" id="PF00615">
    <property type="entry name" value="RGS"/>
    <property type="match status" value="1"/>
</dbReference>
<sequence length="274" mass="31460">THKLLLLFFCDPEPFSRFRVWEIQSQEDLHLLLFSCCVQHFPDKRRRAQLDGQQLLSHDKLQTQPTYLLGREFGINENFKKVSAWKPKRAKEFKTRLGIFLHKSELGSDPASVGKFEWGSKHSKDSRNFSEDVLGWRESFDLLLSSKNGVAAFHAFLKTEFSEENLEFWLACEEFKKLRSATKLASRAHRIFEEFIRSEAPKEVNLDHETRELTRTNLQAATATCFDVAQGKTRTLMEKDSYPRFLKSPAYRDLAAQAASASPSSGSPAEPSHT</sequence>
<evidence type="ECO:0000256" key="6">
    <source>
        <dbReference type="ARBA" id="ARBA00023139"/>
    </source>
</evidence>
<evidence type="ECO:0000256" key="7">
    <source>
        <dbReference type="ARBA" id="ARBA00023288"/>
    </source>
</evidence>
<keyword evidence="6" id="KW-0564">Palmitate</keyword>
<evidence type="ECO:0000259" key="10">
    <source>
        <dbReference type="PROSITE" id="PS50132"/>
    </source>
</evidence>
<dbReference type="GO" id="GO:0005096">
    <property type="term" value="F:GTPase activator activity"/>
    <property type="evidence" value="ECO:0007669"/>
    <property type="project" value="UniProtKB-KW"/>
</dbReference>
<feature type="domain" description="RGS" evidence="10">
    <location>
        <begin position="139"/>
        <end position="255"/>
    </location>
</feature>
<dbReference type="Gene3D" id="1.10.196.10">
    <property type="match status" value="1"/>
</dbReference>
<reference evidence="11" key="1">
    <citation type="submission" date="2025-05" db="UniProtKB">
        <authorList>
            <consortium name="Ensembl"/>
        </authorList>
    </citation>
    <scope>IDENTIFICATION</scope>
</reference>
<dbReference type="GO" id="GO:0009968">
    <property type="term" value="P:negative regulation of signal transduction"/>
    <property type="evidence" value="ECO:0007669"/>
    <property type="project" value="UniProtKB-KW"/>
</dbReference>
<name>A0A8D1DRY7_PIG</name>
<evidence type="ECO:0000256" key="2">
    <source>
        <dbReference type="ARBA" id="ARBA00022468"/>
    </source>
</evidence>
<dbReference type="InterPro" id="IPR036305">
    <property type="entry name" value="RGS_sf"/>
</dbReference>
<dbReference type="FunFam" id="1.10.196.10:FF:000001">
    <property type="entry name" value="Regulator of G-protein signaling 8"/>
    <property type="match status" value="1"/>
</dbReference>
<dbReference type="Gene3D" id="1.10.167.10">
    <property type="entry name" value="Regulator of G-protein Signalling 4, domain 2"/>
    <property type="match status" value="1"/>
</dbReference>
<protein>
    <recommendedName>
        <fullName evidence="8">Regulator of G-protein signaling 16</fullName>
    </recommendedName>
</protein>